<dbReference type="GO" id="GO:0005737">
    <property type="term" value="C:cytoplasm"/>
    <property type="evidence" value="ECO:0007669"/>
    <property type="project" value="UniProtKB-SubCell"/>
</dbReference>
<evidence type="ECO:0000256" key="4">
    <source>
        <dbReference type="ARBA" id="ARBA00022517"/>
    </source>
</evidence>
<protein>
    <submittedName>
        <fullName evidence="12">Zinc finger protein 593-like</fullName>
    </submittedName>
</protein>
<dbReference type="InterPro" id="IPR003604">
    <property type="entry name" value="Matrin/U1-like-C_Znf_C2H2"/>
</dbReference>
<dbReference type="GO" id="GO:0042254">
    <property type="term" value="P:ribosome biogenesis"/>
    <property type="evidence" value="ECO:0007669"/>
    <property type="project" value="UniProtKB-KW"/>
</dbReference>
<dbReference type="Pfam" id="PF12171">
    <property type="entry name" value="zf-C2H2_jaz"/>
    <property type="match status" value="1"/>
</dbReference>
<feature type="region of interest" description="Disordered" evidence="10">
    <location>
        <begin position="1"/>
        <end position="37"/>
    </location>
</feature>
<dbReference type="FunFam" id="3.30.160.60:FF:000299">
    <property type="entry name" value="Zinc finger protein 593"/>
    <property type="match status" value="1"/>
</dbReference>
<dbReference type="Proteomes" id="UP000276133">
    <property type="component" value="Unassembled WGS sequence"/>
</dbReference>
<evidence type="ECO:0000256" key="9">
    <source>
        <dbReference type="ARBA" id="ARBA00038064"/>
    </source>
</evidence>
<gene>
    <name evidence="12" type="ORF">BpHYR1_006890</name>
</gene>
<evidence type="ECO:0000259" key="11">
    <source>
        <dbReference type="PROSITE" id="PS00028"/>
    </source>
</evidence>
<evidence type="ECO:0000256" key="10">
    <source>
        <dbReference type="SAM" id="MobiDB-lite"/>
    </source>
</evidence>
<evidence type="ECO:0000256" key="7">
    <source>
        <dbReference type="ARBA" id="ARBA00022833"/>
    </source>
</evidence>
<proteinExistence type="inferred from homology"/>
<reference evidence="12 13" key="1">
    <citation type="journal article" date="2018" name="Sci. Rep.">
        <title>Genomic signatures of local adaptation to the degree of environmental predictability in rotifers.</title>
        <authorList>
            <person name="Franch-Gras L."/>
            <person name="Hahn C."/>
            <person name="Garcia-Roger E.M."/>
            <person name="Carmona M.J."/>
            <person name="Serra M."/>
            <person name="Gomez A."/>
        </authorList>
    </citation>
    <scope>NUCLEOTIDE SEQUENCE [LARGE SCALE GENOMIC DNA]</scope>
    <source>
        <strain evidence="12">HYR1</strain>
    </source>
</reference>
<evidence type="ECO:0000256" key="3">
    <source>
        <dbReference type="ARBA" id="ARBA00022490"/>
    </source>
</evidence>
<dbReference type="AlphaFoldDB" id="A0A3M7SQ31"/>
<dbReference type="InterPro" id="IPR051879">
    <property type="entry name" value="C2H2-ZF_Maturation_Protein"/>
</dbReference>
<dbReference type="OrthoDB" id="24683at2759"/>
<dbReference type="PANTHER" id="PTHR46095">
    <property type="entry name" value="ZINC FINGER PROTEIN 593"/>
    <property type="match status" value="1"/>
</dbReference>
<accession>A0A3M7SQ31</accession>
<keyword evidence="5" id="KW-0479">Metal-binding</keyword>
<evidence type="ECO:0000256" key="5">
    <source>
        <dbReference type="ARBA" id="ARBA00022723"/>
    </source>
</evidence>
<feature type="compositionally biased region" description="Basic residues" evidence="10">
    <location>
        <begin position="1"/>
        <end position="32"/>
    </location>
</feature>
<dbReference type="GO" id="GO:0043021">
    <property type="term" value="F:ribonucleoprotein complex binding"/>
    <property type="evidence" value="ECO:0007669"/>
    <property type="project" value="UniProtKB-ARBA"/>
</dbReference>
<evidence type="ECO:0000256" key="6">
    <source>
        <dbReference type="ARBA" id="ARBA00022771"/>
    </source>
</evidence>
<sequence length="146" mass="17141">MAKTKSKARKSKSHNHKKVSHLHKIYKTKRKTKDHDQIHQDLKLKNAHELLNQAIEHDMPGAAQNYCVHCARYFIDEIALKEHFRTKLHKRRMKALETEPYTQEEANRAAGIGCFVAPKKFDIKTQPDKQKLEKIFEETVDKDNII</sequence>
<organism evidence="12 13">
    <name type="scientific">Brachionus plicatilis</name>
    <name type="common">Marine rotifer</name>
    <name type="synonym">Brachionus muelleri</name>
    <dbReference type="NCBI Taxonomy" id="10195"/>
    <lineage>
        <taxon>Eukaryota</taxon>
        <taxon>Metazoa</taxon>
        <taxon>Spiralia</taxon>
        <taxon>Gnathifera</taxon>
        <taxon>Rotifera</taxon>
        <taxon>Eurotatoria</taxon>
        <taxon>Monogononta</taxon>
        <taxon>Pseudotrocha</taxon>
        <taxon>Ploima</taxon>
        <taxon>Brachionidae</taxon>
        <taxon>Brachionus</taxon>
    </lineage>
</organism>
<evidence type="ECO:0000256" key="2">
    <source>
        <dbReference type="ARBA" id="ARBA00004496"/>
    </source>
</evidence>
<dbReference type="InterPro" id="IPR036236">
    <property type="entry name" value="Znf_C2H2_sf"/>
</dbReference>
<dbReference type="Gene3D" id="3.30.160.60">
    <property type="entry name" value="Classic Zinc Finger"/>
    <property type="match status" value="1"/>
</dbReference>
<dbReference type="PANTHER" id="PTHR46095:SF1">
    <property type="entry name" value="ZINC FINGER PROTEIN 593"/>
    <property type="match status" value="1"/>
</dbReference>
<evidence type="ECO:0000256" key="1">
    <source>
        <dbReference type="ARBA" id="ARBA00004123"/>
    </source>
</evidence>
<dbReference type="EMBL" id="REGN01000977">
    <property type="protein sequence ID" value="RNA37792.1"/>
    <property type="molecule type" value="Genomic_DNA"/>
</dbReference>
<keyword evidence="3" id="KW-0963">Cytoplasm</keyword>
<keyword evidence="4" id="KW-0690">Ribosome biogenesis</keyword>
<feature type="domain" description="C2H2-type" evidence="11">
    <location>
        <begin position="67"/>
        <end position="89"/>
    </location>
</feature>
<evidence type="ECO:0000313" key="13">
    <source>
        <dbReference type="Proteomes" id="UP000276133"/>
    </source>
</evidence>
<dbReference type="GO" id="GO:0008270">
    <property type="term" value="F:zinc ion binding"/>
    <property type="evidence" value="ECO:0007669"/>
    <property type="project" value="UniProtKB-KW"/>
</dbReference>
<evidence type="ECO:0000256" key="8">
    <source>
        <dbReference type="ARBA" id="ARBA00023242"/>
    </source>
</evidence>
<dbReference type="SUPFAM" id="SSF57667">
    <property type="entry name" value="beta-beta-alpha zinc fingers"/>
    <property type="match status" value="1"/>
</dbReference>
<comment type="caution">
    <text evidence="12">The sequence shown here is derived from an EMBL/GenBank/DDBJ whole genome shotgun (WGS) entry which is preliminary data.</text>
</comment>
<dbReference type="STRING" id="10195.A0A3M7SQ31"/>
<dbReference type="InterPro" id="IPR022755">
    <property type="entry name" value="Znf_C2H2_jaz"/>
</dbReference>
<keyword evidence="13" id="KW-1185">Reference proteome</keyword>
<dbReference type="SMART" id="SM00451">
    <property type="entry name" value="ZnF_U1"/>
    <property type="match status" value="1"/>
</dbReference>
<dbReference type="PROSITE" id="PS00028">
    <property type="entry name" value="ZINC_FINGER_C2H2_1"/>
    <property type="match status" value="1"/>
</dbReference>
<dbReference type="GO" id="GO:0003676">
    <property type="term" value="F:nucleic acid binding"/>
    <property type="evidence" value="ECO:0007669"/>
    <property type="project" value="InterPro"/>
</dbReference>
<dbReference type="InterPro" id="IPR013087">
    <property type="entry name" value="Znf_C2H2_type"/>
</dbReference>
<keyword evidence="6" id="KW-0863">Zinc-finger</keyword>
<comment type="subcellular location">
    <subcellularLocation>
        <location evidence="2">Cytoplasm</location>
    </subcellularLocation>
    <subcellularLocation>
        <location evidence="1">Nucleus</location>
    </subcellularLocation>
</comment>
<comment type="similarity">
    <text evidence="9">Belongs to the ZNF593/BUD20 C2H2-type zinc-finger protein family.</text>
</comment>
<keyword evidence="8" id="KW-0539">Nucleus</keyword>
<name>A0A3M7SQ31_BRAPC</name>
<dbReference type="GO" id="GO:0005634">
    <property type="term" value="C:nucleus"/>
    <property type="evidence" value="ECO:0007669"/>
    <property type="project" value="UniProtKB-SubCell"/>
</dbReference>
<keyword evidence="7" id="KW-0862">Zinc</keyword>
<evidence type="ECO:0000313" key="12">
    <source>
        <dbReference type="EMBL" id="RNA37792.1"/>
    </source>
</evidence>